<dbReference type="SMART" id="SM00346">
    <property type="entry name" value="HTH_ICLR"/>
    <property type="match status" value="1"/>
</dbReference>
<dbReference type="Gene3D" id="3.30.450.40">
    <property type="match status" value="1"/>
</dbReference>
<sequence length="255" mass="27670">MPPETRADDDKARVQSVERATALLRAVARATGPDARVRELAAVTGLNRVTAWRILRTLEGQGMVHLDPHTRQYAIGTTVVELARSAPAQTWTSRAHDVLQTLSLQTRETTALALCEARDLRYVDQVDSPGSDEESWLGTSAEPMHATSTGKVFLAYAGRPAAALLAEPLERFTDTTITALPALEEELAVVRRQGYALCRGEFSEATWGVAAPLLGEDQRLLGVLSCWGPATRGEPERFAALGSLVRDTARRLVTA</sequence>
<dbReference type="PANTHER" id="PTHR30136">
    <property type="entry name" value="HELIX-TURN-HELIX TRANSCRIPTIONAL REGULATOR, ICLR FAMILY"/>
    <property type="match status" value="1"/>
</dbReference>
<dbReference type="PROSITE" id="PS51078">
    <property type="entry name" value="ICLR_ED"/>
    <property type="match status" value="1"/>
</dbReference>
<dbReference type="Pfam" id="PF01614">
    <property type="entry name" value="IclR_C"/>
    <property type="match status" value="1"/>
</dbReference>
<feature type="domain" description="HTH iclR-type" evidence="4">
    <location>
        <begin position="14"/>
        <end position="77"/>
    </location>
</feature>
<evidence type="ECO:0000259" key="4">
    <source>
        <dbReference type="PROSITE" id="PS51077"/>
    </source>
</evidence>
<dbReference type="Pfam" id="PF09339">
    <property type="entry name" value="HTH_IclR"/>
    <property type="match status" value="1"/>
</dbReference>
<dbReference type="SUPFAM" id="SSF55781">
    <property type="entry name" value="GAF domain-like"/>
    <property type="match status" value="1"/>
</dbReference>
<evidence type="ECO:0000256" key="1">
    <source>
        <dbReference type="ARBA" id="ARBA00023015"/>
    </source>
</evidence>
<protein>
    <submittedName>
        <fullName evidence="6">IclR family transcriptional regulator</fullName>
    </submittedName>
</protein>
<dbReference type="SUPFAM" id="SSF46785">
    <property type="entry name" value="Winged helix' DNA-binding domain"/>
    <property type="match status" value="1"/>
</dbReference>
<dbReference type="InterPro" id="IPR029016">
    <property type="entry name" value="GAF-like_dom_sf"/>
</dbReference>
<name>A0A6G6WD76_9ACTN</name>
<keyword evidence="1" id="KW-0805">Transcription regulation</keyword>
<dbReference type="PANTHER" id="PTHR30136:SF24">
    <property type="entry name" value="HTH-TYPE TRANSCRIPTIONAL REPRESSOR ALLR"/>
    <property type="match status" value="1"/>
</dbReference>
<dbReference type="PROSITE" id="PS51077">
    <property type="entry name" value="HTH_ICLR"/>
    <property type="match status" value="1"/>
</dbReference>
<keyword evidence="2" id="KW-0238">DNA-binding</keyword>
<organism evidence="6 7">
    <name type="scientific">Nocardioides anomalus</name>
    <dbReference type="NCBI Taxonomy" id="2712223"/>
    <lineage>
        <taxon>Bacteria</taxon>
        <taxon>Bacillati</taxon>
        <taxon>Actinomycetota</taxon>
        <taxon>Actinomycetes</taxon>
        <taxon>Propionibacteriales</taxon>
        <taxon>Nocardioidaceae</taxon>
        <taxon>Nocardioides</taxon>
    </lineage>
</organism>
<dbReference type="KEGG" id="nano:G5V58_10325"/>
<dbReference type="InterPro" id="IPR036388">
    <property type="entry name" value="WH-like_DNA-bd_sf"/>
</dbReference>
<feature type="domain" description="IclR-ED" evidence="5">
    <location>
        <begin position="78"/>
        <end position="255"/>
    </location>
</feature>
<dbReference type="InterPro" id="IPR014757">
    <property type="entry name" value="Tscrpt_reg_IclR_C"/>
</dbReference>
<evidence type="ECO:0000259" key="5">
    <source>
        <dbReference type="PROSITE" id="PS51078"/>
    </source>
</evidence>
<dbReference type="Proteomes" id="UP000502996">
    <property type="component" value="Chromosome"/>
</dbReference>
<keyword evidence="7" id="KW-1185">Reference proteome</keyword>
<dbReference type="GO" id="GO:0003677">
    <property type="term" value="F:DNA binding"/>
    <property type="evidence" value="ECO:0007669"/>
    <property type="project" value="UniProtKB-KW"/>
</dbReference>
<dbReference type="InterPro" id="IPR005471">
    <property type="entry name" value="Tscrpt_reg_IclR_N"/>
</dbReference>
<dbReference type="AlphaFoldDB" id="A0A6G6WD76"/>
<gene>
    <name evidence="6" type="ORF">G5V58_10325</name>
</gene>
<evidence type="ECO:0000256" key="2">
    <source>
        <dbReference type="ARBA" id="ARBA00023125"/>
    </source>
</evidence>
<dbReference type="InterPro" id="IPR050707">
    <property type="entry name" value="HTH_MetabolicPath_Reg"/>
</dbReference>
<dbReference type="GO" id="GO:0003700">
    <property type="term" value="F:DNA-binding transcription factor activity"/>
    <property type="evidence" value="ECO:0007669"/>
    <property type="project" value="TreeGrafter"/>
</dbReference>
<dbReference type="GO" id="GO:0045892">
    <property type="term" value="P:negative regulation of DNA-templated transcription"/>
    <property type="evidence" value="ECO:0007669"/>
    <property type="project" value="TreeGrafter"/>
</dbReference>
<dbReference type="Gene3D" id="1.10.10.10">
    <property type="entry name" value="Winged helix-like DNA-binding domain superfamily/Winged helix DNA-binding domain"/>
    <property type="match status" value="1"/>
</dbReference>
<reference evidence="6 7" key="1">
    <citation type="submission" date="2020-02" db="EMBL/GenBank/DDBJ databases">
        <title>Full genome sequence of Nocardioides sp. R-3366.</title>
        <authorList>
            <person name="Im W.-T."/>
        </authorList>
    </citation>
    <scope>NUCLEOTIDE SEQUENCE [LARGE SCALE GENOMIC DNA]</scope>
    <source>
        <strain evidence="6 7">R-3366</strain>
    </source>
</reference>
<dbReference type="InterPro" id="IPR036390">
    <property type="entry name" value="WH_DNA-bd_sf"/>
</dbReference>
<evidence type="ECO:0000313" key="7">
    <source>
        <dbReference type="Proteomes" id="UP000502996"/>
    </source>
</evidence>
<accession>A0A6G6WD76</accession>
<proteinExistence type="predicted"/>
<dbReference type="EMBL" id="CP049257">
    <property type="protein sequence ID" value="QIG43103.1"/>
    <property type="molecule type" value="Genomic_DNA"/>
</dbReference>
<dbReference type="RefSeq" id="WP_165231960.1">
    <property type="nucleotide sequence ID" value="NZ_CP049257.1"/>
</dbReference>
<evidence type="ECO:0000313" key="6">
    <source>
        <dbReference type="EMBL" id="QIG43103.1"/>
    </source>
</evidence>
<keyword evidence="3" id="KW-0804">Transcription</keyword>
<evidence type="ECO:0000256" key="3">
    <source>
        <dbReference type="ARBA" id="ARBA00023163"/>
    </source>
</evidence>